<evidence type="ECO:0000256" key="5">
    <source>
        <dbReference type="ARBA" id="ARBA00022692"/>
    </source>
</evidence>
<keyword evidence="2" id="KW-0813">Transport</keyword>
<feature type="transmembrane region" description="Helical" evidence="10">
    <location>
        <begin position="24"/>
        <end position="42"/>
    </location>
</feature>
<dbReference type="InterPro" id="IPR048279">
    <property type="entry name" value="MdtK-like"/>
</dbReference>
<evidence type="ECO:0000256" key="7">
    <source>
        <dbReference type="ARBA" id="ARBA00023065"/>
    </source>
</evidence>
<reference evidence="11" key="1">
    <citation type="submission" date="2021-08" db="EMBL/GenBank/DDBJ databases">
        <title>Hoeflea bacterium WL0058 sp. nov., isolated from the sediment.</title>
        <authorList>
            <person name="Wang L."/>
            <person name="Zhang D."/>
        </authorList>
    </citation>
    <scope>NUCLEOTIDE SEQUENCE</scope>
    <source>
        <strain evidence="11">WL0058</strain>
    </source>
</reference>
<evidence type="ECO:0000256" key="10">
    <source>
        <dbReference type="SAM" id="Phobius"/>
    </source>
</evidence>
<dbReference type="GO" id="GO:0015297">
    <property type="term" value="F:antiporter activity"/>
    <property type="evidence" value="ECO:0007669"/>
    <property type="project" value="UniProtKB-KW"/>
</dbReference>
<keyword evidence="4" id="KW-1003">Cell membrane</keyword>
<feature type="transmembrane region" description="Helical" evidence="10">
    <location>
        <begin position="434"/>
        <end position="452"/>
    </location>
</feature>
<dbReference type="NCBIfam" id="TIGR00797">
    <property type="entry name" value="matE"/>
    <property type="match status" value="1"/>
</dbReference>
<dbReference type="GO" id="GO:0005886">
    <property type="term" value="C:plasma membrane"/>
    <property type="evidence" value="ECO:0007669"/>
    <property type="project" value="UniProtKB-SubCell"/>
</dbReference>
<dbReference type="GO" id="GO:0006811">
    <property type="term" value="P:monoatomic ion transport"/>
    <property type="evidence" value="ECO:0007669"/>
    <property type="project" value="UniProtKB-KW"/>
</dbReference>
<feature type="transmembrane region" description="Helical" evidence="10">
    <location>
        <begin position="404"/>
        <end position="428"/>
    </location>
</feature>
<keyword evidence="7" id="KW-0406">Ion transport</keyword>
<gene>
    <name evidence="11" type="ORF">K1W69_05085</name>
</gene>
<feature type="transmembrane region" description="Helical" evidence="10">
    <location>
        <begin position="247"/>
        <end position="278"/>
    </location>
</feature>
<feature type="transmembrane region" description="Helical" evidence="10">
    <location>
        <begin position="107"/>
        <end position="131"/>
    </location>
</feature>
<comment type="caution">
    <text evidence="11">The sequence shown here is derived from an EMBL/GenBank/DDBJ whole genome shotgun (WGS) entry which is preliminary data.</text>
</comment>
<dbReference type="InterPro" id="IPR050222">
    <property type="entry name" value="MATE_MdtK"/>
</dbReference>
<dbReference type="PIRSF" id="PIRSF006603">
    <property type="entry name" value="DinF"/>
    <property type="match status" value="1"/>
</dbReference>
<organism evidence="11 12">
    <name type="scientific">Flavimaribacter sediminis</name>
    <dbReference type="NCBI Taxonomy" id="2865987"/>
    <lineage>
        <taxon>Bacteria</taxon>
        <taxon>Pseudomonadati</taxon>
        <taxon>Pseudomonadota</taxon>
        <taxon>Alphaproteobacteria</taxon>
        <taxon>Hyphomicrobiales</taxon>
        <taxon>Rhizobiaceae</taxon>
        <taxon>Flavimaribacter</taxon>
    </lineage>
</organism>
<dbReference type="AlphaFoldDB" id="A0AAE2ZHC6"/>
<evidence type="ECO:0000256" key="6">
    <source>
        <dbReference type="ARBA" id="ARBA00022989"/>
    </source>
</evidence>
<dbReference type="PANTHER" id="PTHR43298">
    <property type="entry name" value="MULTIDRUG RESISTANCE PROTEIN NORM-RELATED"/>
    <property type="match status" value="1"/>
</dbReference>
<keyword evidence="6 10" id="KW-1133">Transmembrane helix</keyword>
<evidence type="ECO:0000256" key="2">
    <source>
        <dbReference type="ARBA" id="ARBA00022448"/>
    </source>
</evidence>
<keyword evidence="8 10" id="KW-0472">Membrane</keyword>
<dbReference type="Pfam" id="PF01554">
    <property type="entry name" value="MatE"/>
    <property type="match status" value="2"/>
</dbReference>
<evidence type="ECO:0000256" key="1">
    <source>
        <dbReference type="ARBA" id="ARBA00004429"/>
    </source>
</evidence>
<keyword evidence="3" id="KW-0050">Antiport</keyword>
<dbReference type="GO" id="GO:0042910">
    <property type="term" value="F:xenobiotic transmembrane transporter activity"/>
    <property type="evidence" value="ECO:0007669"/>
    <property type="project" value="InterPro"/>
</dbReference>
<accession>A0AAE2ZHC6</accession>
<feature type="transmembrane region" description="Helical" evidence="10">
    <location>
        <begin position="172"/>
        <end position="191"/>
    </location>
</feature>
<evidence type="ECO:0000256" key="4">
    <source>
        <dbReference type="ARBA" id="ARBA00022475"/>
    </source>
</evidence>
<dbReference type="InterPro" id="IPR002528">
    <property type="entry name" value="MATE_fam"/>
</dbReference>
<feature type="transmembrane region" description="Helical" evidence="10">
    <location>
        <begin position="330"/>
        <end position="349"/>
    </location>
</feature>
<dbReference type="EMBL" id="JAICBX010000001">
    <property type="protein sequence ID" value="MBW8636558.1"/>
    <property type="molecule type" value="Genomic_DNA"/>
</dbReference>
<feature type="transmembrane region" description="Helical" evidence="10">
    <location>
        <begin position="143"/>
        <end position="160"/>
    </location>
</feature>
<evidence type="ECO:0000313" key="12">
    <source>
        <dbReference type="Proteomes" id="UP001196509"/>
    </source>
</evidence>
<protein>
    <recommendedName>
        <fullName evidence="9">Multidrug-efflux transporter</fullName>
    </recommendedName>
</protein>
<dbReference type="CDD" id="cd13131">
    <property type="entry name" value="MATE_NorM_like"/>
    <property type="match status" value="1"/>
</dbReference>
<feature type="transmembrane region" description="Helical" evidence="10">
    <location>
        <begin position="62"/>
        <end position="86"/>
    </location>
</feature>
<dbReference type="PANTHER" id="PTHR43298:SF2">
    <property type="entry name" value="FMN_FAD EXPORTER YEEO-RELATED"/>
    <property type="match status" value="1"/>
</dbReference>
<keyword evidence="12" id="KW-1185">Reference proteome</keyword>
<keyword evidence="5 10" id="KW-0812">Transmembrane</keyword>
<comment type="subcellular location">
    <subcellularLocation>
        <location evidence="1">Cell inner membrane</location>
        <topology evidence="1">Multi-pass membrane protein</topology>
    </subcellularLocation>
</comment>
<sequence length="465" mass="49803">MKTATDHSGPAAPVALSWSSQIRATLALGLPLIGAQLAHMAINVTDTVMIGWLGAEELAAGVLGAQVFFLFFILGTGFGLAAMPLAAQAHGRDDVRGLRRAIRMGMWVILLLGAISMIPLWFTGSGFIALGQEPHVAKMAQDYVRVAQWALFPALLMTVLRSYLSALEKAHVVLWATVLGALANALFNYMFIFGNFGAPRLEIVGAAVASLGTTTITFVALLIYCVKKKELERYELLVRFWRPDWRAFFELLRLGWPISATIMAEVGLFAAAAVMVGWLGAIELAAHGIALQLAGIAFMVPLGLSNAATVRIGQAYGRKDWTGLGQAGRVAVGLSIVATLTSASLFWLFPDTLIGWYLDSNNPDSAAVLRHGAPLLAIAAAFQVADGLQAVGSGLLRGLNDTKIPMFIAVTSYWIVGLPLGYLFGFVMGYGAEGVWWGLASGLVLAALLMNWRFAARRRLGLVEV</sequence>
<feature type="transmembrane region" description="Helical" evidence="10">
    <location>
        <begin position="284"/>
        <end position="309"/>
    </location>
</feature>
<dbReference type="Proteomes" id="UP001196509">
    <property type="component" value="Unassembled WGS sequence"/>
</dbReference>
<proteinExistence type="predicted"/>
<evidence type="ECO:0000313" key="11">
    <source>
        <dbReference type="EMBL" id="MBW8636558.1"/>
    </source>
</evidence>
<dbReference type="RefSeq" id="WP_220227233.1">
    <property type="nucleotide sequence ID" value="NZ_JAICBX010000001.1"/>
</dbReference>
<name>A0AAE2ZHC6_9HYPH</name>
<evidence type="ECO:0000256" key="3">
    <source>
        <dbReference type="ARBA" id="ARBA00022449"/>
    </source>
</evidence>
<evidence type="ECO:0000256" key="8">
    <source>
        <dbReference type="ARBA" id="ARBA00023136"/>
    </source>
</evidence>
<evidence type="ECO:0000256" key="9">
    <source>
        <dbReference type="ARBA" id="ARBA00031636"/>
    </source>
</evidence>
<feature type="transmembrane region" description="Helical" evidence="10">
    <location>
        <begin position="203"/>
        <end position="226"/>
    </location>
</feature>